<feature type="chain" id="PRO_5045877867" evidence="6">
    <location>
        <begin position="27"/>
        <end position="1108"/>
    </location>
</feature>
<dbReference type="InterPro" id="IPR015500">
    <property type="entry name" value="Peptidase_S8_subtilisin-rel"/>
</dbReference>
<evidence type="ECO:0000256" key="6">
    <source>
        <dbReference type="SAM" id="SignalP"/>
    </source>
</evidence>
<evidence type="ECO:0000259" key="7">
    <source>
        <dbReference type="Pfam" id="PF00082"/>
    </source>
</evidence>
<dbReference type="PRINTS" id="PR00723">
    <property type="entry name" value="SUBTILISIN"/>
</dbReference>
<dbReference type="InterPro" id="IPR000209">
    <property type="entry name" value="Peptidase_S8/S53_dom"/>
</dbReference>
<dbReference type="InterPro" id="IPR022398">
    <property type="entry name" value="Peptidase_S8_His-AS"/>
</dbReference>
<reference evidence="8 9" key="1">
    <citation type="submission" date="2022-06" db="EMBL/GenBank/DDBJ databases">
        <title>Actinoplanes abujensis sp. nov., isolated from Nigerian arid soil.</title>
        <authorList>
            <person name="Ding P."/>
        </authorList>
    </citation>
    <scope>NUCLEOTIDE SEQUENCE [LARGE SCALE GENOMIC DNA]</scope>
    <source>
        <strain evidence="9">TRM88002</strain>
    </source>
</reference>
<dbReference type="PANTHER" id="PTHR43806:SF11">
    <property type="entry name" value="CEREVISIN-RELATED"/>
    <property type="match status" value="1"/>
</dbReference>
<dbReference type="Gene3D" id="2.60.40.10">
    <property type="entry name" value="Immunoglobulins"/>
    <property type="match status" value="1"/>
</dbReference>
<keyword evidence="6" id="KW-0732">Signal</keyword>
<evidence type="ECO:0000256" key="1">
    <source>
        <dbReference type="ARBA" id="ARBA00011073"/>
    </source>
</evidence>
<organism evidence="8 9">
    <name type="scientific">Paractinoplanes hotanensis</name>
    <dbReference type="NCBI Taxonomy" id="2906497"/>
    <lineage>
        <taxon>Bacteria</taxon>
        <taxon>Bacillati</taxon>
        <taxon>Actinomycetota</taxon>
        <taxon>Actinomycetes</taxon>
        <taxon>Micromonosporales</taxon>
        <taxon>Micromonosporaceae</taxon>
        <taxon>Paractinoplanes</taxon>
    </lineage>
</organism>
<gene>
    <name evidence="8" type="ORF">LXN57_46175</name>
</gene>
<feature type="active site" description="Charge relay system" evidence="5">
    <location>
        <position position="230"/>
    </location>
</feature>
<dbReference type="InterPro" id="IPR023828">
    <property type="entry name" value="Peptidase_S8_Ser-AS"/>
</dbReference>
<feature type="active site" description="Charge relay system" evidence="5">
    <location>
        <position position="439"/>
    </location>
</feature>
<evidence type="ECO:0000256" key="4">
    <source>
        <dbReference type="ARBA" id="ARBA00022825"/>
    </source>
</evidence>
<dbReference type="EMBL" id="JAMQOL010000088">
    <property type="protein sequence ID" value="MCM4084941.1"/>
    <property type="molecule type" value="Genomic_DNA"/>
</dbReference>
<keyword evidence="4 5" id="KW-0720">Serine protease</keyword>
<dbReference type="InterPro" id="IPR036852">
    <property type="entry name" value="Peptidase_S8/S53_dom_sf"/>
</dbReference>
<feature type="active site" description="Charge relay system" evidence="5">
    <location>
        <position position="261"/>
    </location>
</feature>
<keyword evidence="2 5" id="KW-0645">Protease</keyword>
<feature type="signal peptide" evidence="6">
    <location>
        <begin position="1"/>
        <end position="26"/>
    </location>
</feature>
<dbReference type="Proteomes" id="UP001523216">
    <property type="component" value="Unassembled WGS sequence"/>
</dbReference>
<dbReference type="Gene3D" id="3.40.50.200">
    <property type="entry name" value="Peptidase S8/S53 domain"/>
    <property type="match status" value="1"/>
</dbReference>
<dbReference type="Pfam" id="PF00082">
    <property type="entry name" value="Peptidase_S8"/>
    <property type="match status" value="1"/>
</dbReference>
<dbReference type="PROSITE" id="PS00138">
    <property type="entry name" value="SUBTILASE_SER"/>
    <property type="match status" value="1"/>
</dbReference>
<evidence type="ECO:0000256" key="2">
    <source>
        <dbReference type="ARBA" id="ARBA00022670"/>
    </source>
</evidence>
<keyword evidence="3 5" id="KW-0378">Hydrolase</keyword>
<protein>
    <submittedName>
        <fullName evidence="8">S8 family serine peptidase</fullName>
    </submittedName>
</protein>
<dbReference type="SUPFAM" id="SSF52743">
    <property type="entry name" value="Subtilisin-like"/>
    <property type="match status" value="1"/>
</dbReference>
<feature type="domain" description="Peptidase S8/S53" evidence="7">
    <location>
        <begin position="221"/>
        <end position="486"/>
    </location>
</feature>
<dbReference type="PANTHER" id="PTHR43806">
    <property type="entry name" value="PEPTIDASE S8"/>
    <property type="match status" value="1"/>
</dbReference>
<comment type="caution">
    <text evidence="8">The sequence shown here is derived from an EMBL/GenBank/DDBJ whole genome shotgun (WGS) entry which is preliminary data.</text>
</comment>
<comment type="similarity">
    <text evidence="1 5">Belongs to the peptidase S8 family.</text>
</comment>
<dbReference type="InterPro" id="IPR013783">
    <property type="entry name" value="Ig-like_fold"/>
</dbReference>
<keyword evidence="9" id="KW-1185">Reference proteome</keyword>
<evidence type="ECO:0000313" key="8">
    <source>
        <dbReference type="EMBL" id="MCM4084941.1"/>
    </source>
</evidence>
<evidence type="ECO:0000313" key="9">
    <source>
        <dbReference type="Proteomes" id="UP001523216"/>
    </source>
</evidence>
<evidence type="ECO:0000256" key="3">
    <source>
        <dbReference type="ARBA" id="ARBA00022801"/>
    </source>
</evidence>
<dbReference type="RefSeq" id="WP_251804676.1">
    <property type="nucleotide sequence ID" value="NZ_JAMQOL010000088.1"/>
</dbReference>
<proteinExistence type="inferred from homology"/>
<accession>A0ABT0YFW3</accession>
<dbReference type="PROSITE" id="PS00137">
    <property type="entry name" value="SUBTILASE_HIS"/>
    <property type="match status" value="1"/>
</dbReference>
<evidence type="ECO:0000256" key="5">
    <source>
        <dbReference type="PROSITE-ProRule" id="PRU01240"/>
    </source>
</evidence>
<dbReference type="InterPro" id="IPR050131">
    <property type="entry name" value="Peptidase_S8_subtilisin-like"/>
</dbReference>
<sequence length="1108" mass="115318">MSWRRTAVRSVALVAIAGLVPTSAAAASAAAKPMPGQLAGASPTGRPHTVTLVTGDRVTIAKADSTTARIEPAAGREHISFATTVVRGHLHVMPGDAAAMLRTQQLDRRLFDVTELVSLGYDDAARPTVPMIVRYRSTATAARTKRAIAAAGGQLGRDLPAVRGLAVNARKTQATTLWEALNGEQRADVQHVWLDGIRKRLLDVSVPQIGAPAAWQAGYTGKGMAVAVLDGGVDEAHPDLVGKVTSQNFTAEPTAADTDGHGTHVASTIAGTGAASGGKYKGVAPEATILNGKVCELYGCPDSAILAGMQWAAVDRKARVINMSLGGDDLPGIDPLEEAANSLSEQTGALFVLAAGNSGADETIGTPGSADAALTVGAVDKSDRTADFSSRGPRSFDGSIKPDIAGPGVDIVAARASGSTIGQPAADFPDTYQSLNGTSMATPHVAGAAALLAQQHPDWNGARLKSVLMASAKPDAAAGPFEQGAGRVDLTRAITQTLTSEPGSVSFGLLHWPHDSDTALTKTVTYRNAGTADVTVDLALTGETTTVFRLSETRLSVPAGGSANVTVTADTTGAVAPGAYTGRIVATAGPAQVSTPIAIQKEDERYALTLRNIGLHGKLTPNNLTQIYQPVGDYFALPWDPSGEVTIRVPKGRYTVGSYIDTSAAGDGSQQTTMFQPFIDIAGDTTVTFDARKAARVSQAVPEPSAAATSASIGIAMTVDGGSVSYGTTVADFSEMRIGLADPTAPGLPAMTGFVSSGWAQKDSGPRGVNSPYAYYAAEYVPGTTLVSGGYRRAFTAHELATETQTLRSYAGGQTAQQAAIMFDRTGNETGAAVVRAKASTPRTNYHTTGPGVRWALETQIGTADEEGFIVGPVWRSAARTYRAGSNGSQEWGAAPYGLAFNSYTTWISRRRGDIVAAIPQVGDAAGHVGFDRAQTTSSKFYRDGELLGDYDGNTTGAFDLPDAESEYRVEQTMTGVGYAGLATEKTVAFTFRSARSATDDPVALPVFAVRYQPSLDASNSVRGRVGDLPLWVQNQAGERISVRTLGAEVSFDDGKTWRALRVPPSGVARVTYPKGKGFVSVRLNAAHDNGSSVTQTVLRAYRYSGNG</sequence>
<name>A0ABT0YFW3_9ACTN</name>
<dbReference type="PROSITE" id="PS51892">
    <property type="entry name" value="SUBTILASE"/>
    <property type="match status" value="1"/>
</dbReference>